<dbReference type="PROSITE" id="PS00211">
    <property type="entry name" value="ABC_TRANSPORTER_1"/>
    <property type="match status" value="1"/>
</dbReference>
<keyword evidence="8" id="KW-0472">Membrane</keyword>
<evidence type="ECO:0000256" key="2">
    <source>
        <dbReference type="ARBA" id="ARBA00022448"/>
    </source>
</evidence>
<comment type="caution">
    <text evidence="10">The sequence shown here is derived from an EMBL/GenBank/DDBJ whole genome shotgun (WGS) entry which is preliminary data.</text>
</comment>
<dbReference type="InterPro" id="IPR017871">
    <property type="entry name" value="ABC_transporter-like_CS"/>
</dbReference>
<accession>A0AAJ1BBH2</accession>
<dbReference type="RefSeq" id="WP_238127961.1">
    <property type="nucleotide sequence ID" value="NZ_CBCTPO010000007.1"/>
</dbReference>
<evidence type="ECO:0000256" key="4">
    <source>
        <dbReference type="ARBA" id="ARBA00022737"/>
    </source>
</evidence>
<organism evidence="10 11">
    <name type="scientific">Varibaculum cambriense</name>
    <dbReference type="NCBI Taxonomy" id="184870"/>
    <lineage>
        <taxon>Bacteria</taxon>
        <taxon>Bacillati</taxon>
        <taxon>Actinomycetota</taxon>
        <taxon>Actinomycetes</taxon>
        <taxon>Actinomycetales</taxon>
        <taxon>Actinomycetaceae</taxon>
        <taxon>Varibaculum</taxon>
    </lineage>
</organism>
<keyword evidence="5" id="KW-0547">Nucleotide-binding</keyword>
<feature type="domain" description="ABC transporter" evidence="9">
    <location>
        <begin position="18"/>
        <end position="253"/>
    </location>
</feature>
<keyword evidence="6 10" id="KW-0067">ATP-binding</keyword>
<dbReference type="InterPro" id="IPR003439">
    <property type="entry name" value="ABC_transporter-like_ATP-bd"/>
</dbReference>
<keyword evidence="4" id="KW-0677">Repeat</keyword>
<keyword evidence="7" id="KW-1278">Translocase</keyword>
<dbReference type="GO" id="GO:0016887">
    <property type="term" value="F:ATP hydrolysis activity"/>
    <property type="evidence" value="ECO:0007669"/>
    <property type="project" value="InterPro"/>
</dbReference>
<comment type="subcellular location">
    <subcellularLocation>
        <location evidence="1">Cell membrane</location>
        <topology evidence="1">Peripheral membrane protein</topology>
    </subcellularLocation>
</comment>
<evidence type="ECO:0000256" key="7">
    <source>
        <dbReference type="ARBA" id="ARBA00022967"/>
    </source>
</evidence>
<gene>
    <name evidence="10" type="ORF">L0M99_05000</name>
</gene>
<dbReference type="PANTHER" id="PTHR43790:SF9">
    <property type="entry name" value="GALACTOFURANOSE TRANSPORTER ATP-BINDING PROTEIN YTFR"/>
    <property type="match status" value="1"/>
</dbReference>
<dbReference type="PANTHER" id="PTHR43790">
    <property type="entry name" value="CARBOHYDRATE TRANSPORT ATP-BINDING PROTEIN MG119-RELATED"/>
    <property type="match status" value="1"/>
</dbReference>
<dbReference type="InterPro" id="IPR050107">
    <property type="entry name" value="ABC_carbohydrate_import_ATPase"/>
</dbReference>
<keyword evidence="2" id="KW-0813">Transport</keyword>
<dbReference type="Proteomes" id="UP001200537">
    <property type="component" value="Unassembled WGS sequence"/>
</dbReference>
<name>A0AAJ1BBH2_9ACTO</name>
<dbReference type="CDD" id="cd03216">
    <property type="entry name" value="ABC_Carb_Monos_I"/>
    <property type="match status" value="1"/>
</dbReference>
<dbReference type="Gene3D" id="3.40.50.300">
    <property type="entry name" value="P-loop containing nucleotide triphosphate hydrolases"/>
    <property type="match status" value="2"/>
</dbReference>
<dbReference type="SMART" id="SM00382">
    <property type="entry name" value="AAA"/>
    <property type="match status" value="2"/>
</dbReference>
<keyword evidence="3" id="KW-1003">Cell membrane</keyword>
<evidence type="ECO:0000256" key="6">
    <source>
        <dbReference type="ARBA" id="ARBA00022840"/>
    </source>
</evidence>
<feature type="domain" description="ABC transporter" evidence="9">
    <location>
        <begin position="266"/>
        <end position="508"/>
    </location>
</feature>
<dbReference type="InterPro" id="IPR003593">
    <property type="entry name" value="AAA+_ATPase"/>
</dbReference>
<evidence type="ECO:0000256" key="3">
    <source>
        <dbReference type="ARBA" id="ARBA00022475"/>
    </source>
</evidence>
<sequence>MTAAEDTKRDVTNPEPLVAMRGIEKSFSGVKVLDDVDFEIVAGEVHALAGGNGAGKSTLMKILQGVYSLDKGTIEIAGKRCRFGNIHDAKRAGLGMVFQEFSLVPTLTVAQNIFLNGEPRSGGVINDKEMIRRSRELFQRMQVDVDPTAKMSSLSTAYWQLTEIAKALAEDARVLIMDEPTAALARQEAKSLFELIERLTSEGISIVYISHRMEEVYQIADRITILRNGKRLLTSTLSEITPEEIVEGIVGRNVAMASAPHRDCAERPVVLSVEGLAANNGLHDVCFEVHEGEVLGLAGLMGSGRTELARSLFGIDQVTAGTVRIDGSEVKISKPRDALSHGLVLVPEDRRRQGLVLRHSVNSNLQLPHLAENSRVGWMNDRALGGLANKLIEEFRIKVTRPEAPASLLSGGNQQKIVLAKWISRNPRVLVMDEPTAGVDIGTKSEIIETIRNFAAEGHAVIVISSEYPELLAMSDRLLLMRESTVERELTASETTDEQALELAVQGVNHE</sequence>
<dbReference type="GO" id="GO:0005886">
    <property type="term" value="C:plasma membrane"/>
    <property type="evidence" value="ECO:0007669"/>
    <property type="project" value="UniProtKB-SubCell"/>
</dbReference>
<dbReference type="AlphaFoldDB" id="A0AAJ1BBH2"/>
<dbReference type="InterPro" id="IPR027417">
    <property type="entry name" value="P-loop_NTPase"/>
</dbReference>
<dbReference type="EMBL" id="JAKNHJ010000008">
    <property type="protein sequence ID" value="MCG4617848.1"/>
    <property type="molecule type" value="Genomic_DNA"/>
</dbReference>
<dbReference type="FunFam" id="3.40.50.300:FF:000127">
    <property type="entry name" value="Ribose import ATP-binding protein RbsA"/>
    <property type="match status" value="1"/>
</dbReference>
<dbReference type="CDD" id="cd03215">
    <property type="entry name" value="ABC_Carb_Monos_II"/>
    <property type="match status" value="1"/>
</dbReference>
<dbReference type="Pfam" id="PF00005">
    <property type="entry name" value="ABC_tran"/>
    <property type="match status" value="2"/>
</dbReference>
<dbReference type="SUPFAM" id="SSF52540">
    <property type="entry name" value="P-loop containing nucleoside triphosphate hydrolases"/>
    <property type="match status" value="2"/>
</dbReference>
<evidence type="ECO:0000256" key="8">
    <source>
        <dbReference type="ARBA" id="ARBA00023136"/>
    </source>
</evidence>
<protein>
    <submittedName>
        <fullName evidence="10">Sugar ABC transporter ATP-binding protein</fullName>
    </submittedName>
</protein>
<evidence type="ECO:0000313" key="10">
    <source>
        <dbReference type="EMBL" id="MCG4617848.1"/>
    </source>
</evidence>
<dbReference type="PROSITE" id="PS50893">
    <property type="entry name" value="ABC_TRANSPORTER_2"/>
    <property type="match status" value="2"/>
</dbReference>
<evidence type="ECO:0000313" key="11">
    <source>
        <dbReference type="Proteomes" id="UP001200537"/>
    </source>
</evidence>
<dbReference type="GO" id="GO:0005524">
    <property type="term" value="F:ATP binding"/>
    <property type="evidence" value="ECO:0007669"/>
    <property type="project" value="UniProtKB-KW"/>
</dbReference>
<evidence type="ECO:0000256" key="5">
    <source>
        <dbReference type="ARBA" id="ARBA00022741"/>
    </source>
</evidence>
<evidence type="ECO:0000256" key="1">
    <source>
        <dbReference type="ARBA" id="ARBA00004202"/>
    </source>
</evidence>
<proteinExistence type="predicted"/>
<evidence type="ECO:0000259" key="9">
    <source>
        <dbReference type="PROSITE" id="PS50893"/>
    </source>
</evidence>
<reference evidence="10" key="1">
    <citation type="submission" date="2022-01" db="EMBL/GenBank/DDBJ databases">
        <title>Collection of gut derived symbiotic bacterial strains cultured from healthy donors.</title>
        <authorList>
            <person name="Lin H."/>
            <person name="Kohout C."/>
            <person name="Waligurski E."/>
            <person name="Pamer E.G."/>
        </authorList>
    </citation>
    <scope>NUCLEOTIDE SEQUENCE</scope>
    <source>
        <strain evidence="10">DFI.7.46</strain>
    </source>
</reference>